<evidence type="ECO:0000256" key="4">
    <source>
        <dbReference type="ARBA" id="ARBA00022989"/>
    </source>
</evidence>
<keyword evidence="4 6" id="KW-1133">Transmembrane helix</keyword>
<dbReference type="PANTHER" id="PTHR32322:SF18">
    <property type="entry name" value="S-ADENOSYLMETHIONINE_S-ADENOSYLHOMOCYSTEINE TRANSPORTER"/>
    <property type="match status" value="1"/>
</dbReference>
<evidence type="ECO:0000256" key="1">
    <source>
        <dbReference type="ARBA" id="ARBA00004651"/>
    </source>
</evidence>
<feature type="transmembrane region" description="Helical" evidence="6">
    <location>
        <begin position="123"/>
        <end position="145"/>
    </location>
</feature>
<feature type="domain" description="EamA" evidence="7">
    <location>
        <begin position="184"/>
        <end position="315"/>
    </location>
</feature>
<evidence type="ECO:0000256" key="2">
    <source>
        <dbReference type="ARBA" id="ARBA00022475"/>
    </source>
</evidence>
<feature type="transmembrane region" description="Helical" evidence="6">
    <location>
        <begin position="242"/>
        <end position="266"/>
    </location>
</feature>
<reference evidence="8 9" key="1">
    <citation type="journal article" date="2010" name="Stand. Genomic Sci.">
        <title>Complete genome sequence of Arcobacter nitrofigilis type strain (CI).</title>
        <authorList>
            <person name="Pati A."/>
            <person name="Gronow S."/>
            <person name="Lapidus A."/>
            <person name="Copeland A."/>
            <person name="Glavina Del Rio T."/>
            <person name="Nolan M."/>
            <person name="Lucas S."/>
            <person name="Tice H."/>
            <person name="Cheng J.F."/>
            <person name="Han C."/>
            <person name="Chertkov O."/>
            <person name="Bruce D."/>
            <person name="Tapia R."/>
            <person name="Goodwin L."/>
            <person name="Pitluck S."/>
            <person name="Liolios K."/>
            <person name="Ivanova N."/>
            <person name="Mavromatis K."/>
            <person name="Chen A."/>
            <person name="Palaniappan K."/>
            <person name="Land M."/>
            <person name="Hauser L."/>
            <person name="Chang Y.J."/>
            <person name="Jeffries C.D."/>
            <person name="Detter J.C."/>
            <person name="Rohde M."/>
            <person name="Goker M."/>
            <person name="Bristow J."/>
            <person name="Eisen J.A."/>
            <person name="Markowitz V."/>
            <person name="Hugenholtz P."/>
            <person name="Klenk H.P."/>
            <person name="Kyrpides N.C."/>
        </authorList>
    </citation>
    <scope>NUCLEOTIDE SEQUENCE [LARGE SCALE GENOMIC DNA]</scope>
    <source>
        <strain evidence="9">ATCC 33309 / DSM 7299 / CCUG 15893 / LMG 7604 / NCTC 12251 / CI</strain>
    </source>
</reference>
<feature type="transmembrane region" description="Helical" evidence="6">
    <location>
        <begin position="154"/>
        <end position="171"/>
    </location>
</feature>
<dbReference type="InterPro" id="IPR037185">
    <property type="entry name" value="EmrE-like"/>
</dbReference>
<gene>
    <name evidence="8" type="ordered locus">Arnit_1584</name>
</gene>
<proteinExistence type="predicted"/>
<dbReference type="Proteomes" id="UP000000939">
    <property type="component" value="Chromosome"/>
</dbReference>
<feature type="transmembrane region" description="Helical" evidence="6">
    <location>
        <begin position="296"/>
        <end position="315"/>
    </location>
</feature>
<feature type="domain" description="EamA" evidence="7">
    <location>
        <begin position="36"/>
        <end position="168"/>
    </location>
</feature>
<keyword evidence="3 6" id="KW-0812">Transmembrane</keyword>
<dbReference type="RefSeq" id="WP_013135383.1">
    <property type="nucleotide sequence ID" value="NC_014166.1"/>
</dbReference>
<dbReference type="AlphaFoldDB" id="D5V671"/>
<dbReference type="InterPro" id="IPR000620">
    <property type="entry name" value="EamA_dom"/>
</dbReference>
<dbReference type="HOGENOM" id="CLU_033863_4_2_7"/>
<evidence type="ECO:0000259" key="7">
    <source>
        <dbReference type="Pfam" id="PF00892"/>
    </source>
</evidence>
<name>D5V671_ARCNC</name>
<dbReference type="Pfam" id="PF00892">
    <property type="entry name" value="EamA"/>
    <property type="match status" value="2"/>
</dbReference>
<comment type="subcellular location">
    <subcellularLocation>
        <location evidence="1">Cell membrane</location>
        <topology evidence="1">Multi-pass membrane protein</topology>
    </subcellularLocation>
</comment>
<feature type="transmembrane region" description="Helical" evidence="6">
    <location>
        <begin position="96"/>
        <end position="117"/>
    </location>
</feature>
<keyword evidence="5 6" id="KW-0472">Membrane</keyword>
<dbReference type="InterPro" id="IPR050638">
    <property type="entry name" value="AA-Vitamin_Transporters"/>
</dbReference>
<dbReference type="OrthoDB" id="9782878at2"/>
<accession>D5V671</accession>
<evidence type="ECO:0000256" key="5">
    <source>
        <dbReference type="ARBA" id="ARBA00023136"/>
    </source>
</evidence>
<keyword evidence="9" id="KW-1185">Reference proteome</keyword>
<dbReference type="eggNOG" id="COG0697">
    <property type="taxonomic scope" value="Bacteria"/>
</dbReference>
<feature type="transmembrane region" description="Helical" evidence="6">
    <location>
        <begin position="177"/>
        <end position="197"/>
    </location>
</feature>
<evidence type="ECO:0000256" key="6">
    <source>
        <dbReference type="SAM" id="Phobius"/>
    </source>
</evidence>
<organism evidence="8 9">
    <name type="scientific">Arcobacter nitrofigilis (strain ATCC 33309 / DSM 7299 / CCUG 15893 / LMG 7604 / NCTC 12251 / CI)</name>
    <name type="common">Campylobacter nitrofigilis</name>
    <dbReference type="NCBI Taxonomy" id="572480"/>
    <lineage>
        <taxon>Bacteria</taxon>
        <taxon>Pseudomonadati</taxon>
        <taxon>Campylobacterota</taxon>
        <taxon>Epsilonproteobacteria</taxon>
        <taxon>Campylobacterales</taxon>
        <taxon>Arcobacteraceae</taxon>
        <taxon>Arcobacter</taxon>
    </lineage>
</organism>
<feature type="transmembrane region" description="Helical" evidence="6">
    <location>
        <begin position="209"/>
        <end position="230"/>
    </location>
</feature>
<feature type="transmembrane region" description="Helical" evidence="6">
    <location>
        <begin position="36"/>
        <end position="53"/>
    </location>
</feature>
<feature type="transmembrane region" description="Helical" evidence="6">
    <location>
        <begin position="273"/>
        <end position="290"/>
    </location>
</feature>
<dbReference type="KEGG" id="ant:Arnit_1584"/>
<evidence type="ECO:0000313" key="8">
    <source>
        <dbReference type="EMBL" id="ADG93238.1"/>
    </source>
</evidence>
<dbReference type="GO" id="GO:0005886">
    <property type="term" value="C:plasma membrane"/>
    <property type="evidence" value="ECO:0007669"/>
    <property type="project" value="UniProtKB-SubCell"/>
</dbReference>
<dbReference type="STRING" id="572480.Arnit_1584"/>
<keyword evidence="2" id="KW-1003">Cell membrane</keyword>
<feature type="transmembrane region" description="Helical" evidence="6">
    <location>
        <begin position="65"/>
        <end position="84"/>
    </location>
</feature>
<sequence>MNIHKVSTFSNENSGENLINDLTTIEIGKEENNSKYYIALFVAMVSWGIAWTASKSATIHSNPEIAAFWRYAISLVSIIPIMLYMKISLKTDKVGIFYMIIAGLLSAGFNYSTFLGLSHGQAGYGGTIMTSLTPIFTYFLSILFLKTKISLNQAIALSLGIFATIILLKIPSVGIGFLNYNTGFFVLSAFCWALMTILSKKSSSRTDPLFYTLVIFFITTIVNYFIALPYHPFNIFSYDETFWWSIAYVGLFSGTFSTTLFFIAIGKIGADKTAAFMFIIPAVAMIASNIVYHEKILFSTVLGCILSLVAVVLYNRKEKIKLGVKK</sequence>
<evidence type="ECO:0000256" key="3">
    <source>
        <dbReference type="ARBA" id="ARBA00022692"/>
    </source>
</evidence>
<evidence type="ECO:0000313" key="9">
    <source>
        <dbReference type="Proteomes" id="UP000000939"/>
    </source>
</evidence>
<dbReference type="SUPFAM" id="SSF103481">
    <property type="entry name" value="Multidrug resistance efflux transporter EmrE"/>
    <property type="match status" value="2"/>
</dbReference>
<protein>
    <recommendedName>
        <fullName evidence="7">EamA domain-containing protein</fullName>
    </recommendedName>
</protein>
<dbReference type="PANTHER" id="PTHR32322">
    <property type="entry name" value="INNER MEMBRANE TRANSPORTER"/>
    <property type="match status" value="1"/>
</dbReference>
<dbReference type="EMBL" id="CP001999">
    <property type="protein sequence ID" value="ADG93238.1"/>
    <property type="molecule type" value="Genomic_DNA"/>
</dbReference>